<keyword evidence="3" id="KW-1185">Reference proteome</keyword>
<evidence type="ECO:0000259" key="1">
    <source>
        <dbReference type="Pfam" id="PF13472"/>
    </source>
</evidence>
<comment type="caution">
    <text evidence="2">The sequence shown here is derived from an EMBL/GenBank/DDBJ whole genome shotgun (WGS) entry which is preliminary data.</text>
</comment>
<dbReference type="AlphaFoldDB" id="A0A4Q1SBT3"/>
<dbReference type="PANTHER" id="PTHR43784:SF2">
    <property type="entry name" value="GDSL-LIKE LIPASE_ACYLHYDROLASE, PUTATIVE (AFU_ORTHOLOGUE AFUA_2G00820)-RELATED"/>
    <property type="match status" value="1"/>
</dbReference>
<dbReference type="InterPro" id="IPR013830">
    <property type="entry name" value="SGNH_hydro"/>
</dbReference>
<protein>
    <submittedName>
        <fullName evidence="2">SGNH/GDSL hydrolase family protein</fullName>
    </submittedName>
</protein>
<name>A0A4Q1SBT3_9BACT</name>
<dbReference type="EMBL" id="SDMK01000003">
    <property type="protein sequence ID" value="RXS94463.1"/>
    <property type="molecule type" value="Genomic_DNA"/>
</dbReference>
<dbReference type="SUPFAM" id="SSF52266">
    <property type="entry name" value="SGNH hydrolase"/>
    <property type="match status" value="1"/>
</dbReference>
<sequence length="422" mass="44578">MMERTAAEPAVPILECWSVWMTWTMRLGSLCLAGSMLCGVAMGAEKPAASWVGSWGASPSSSRVVDAGDVTYRDVVHLSVGGNAIRIKLTNELSPAPVAIGAVHVALSAGSGQTQPGTDHALTFNGRAQVTIPAGAMVVSDPIPMPVASMADLAVSVYLPKQEQARTTCHDLGSSTNYIATGDATAAASVEGAKTVTSWCVVKGVDVQANEKNAGAIVTYGDSITDGAGSALDANHRWPNFFAERLQAEKKTSHLAVLNEGISGNRLLYDGAGPSALARLDRDVIAQSGVRYLVILEAINDIGRIPKEGDPESSLTAADVLFAYTQIIERAHQHGIKVIGATLTPYEGAKYFSQGGEAVRQAVNQWIRTPGNFDGFIDFDKATQDPKNPGMYLPADDHGDHLHPSDAGYKAMSDSIDLKLFE</sequence>
<dbReference type="Gene3D" id="3.40.50.1110">
    <property type="entry name" value="SGNH hydrolase"/>
    <property type="match status" value="1"/>
</dbReference>
<dbReference type="GO" id="GO:0016788">
    <property type="term" value="F:hydrolase activity, acting on ester bonds"/>
    <property type="evidence" value="ECO:0007669"/>
    <property type="project" value="UniProtKB-ARBA"/>
</dbReference>
<feature type="domain" description="SGNH hydrolase-type esterase" evidence="1">
    <location>
        <begin position="220"/>
        <end position="411"/>
    </location>
</feature>
<dbReference type="CDD" id="cd01830">
    <property type="entry name" value="XynE_like"/>
    <property type="match status" value="1"/>
</dbReference>
<organism evidence="2 3">
    <name type="scientific">Silvibacterium dinghuense</name>
    <dbReference type="NCBI Taxonomy" id="1560006"/>
    <lineage>
        <taxon>Bacteria</taxon>
        <taxon>Pseudomonadati</taxon>
        <taxon>Acidobacteriota</taxon>
        <taxon>Terriglobia</taxon>
        <taxon>Terriglobales</taxon>
        <taxon>Acidobacteriaceae</taxon>
        <taxon>Silvibacterium</taxon>
    </lineage>
</organism>
<dbReference type="Proteomes" id="UP000290253">
    <property type="component" value="Unassembled WGS sequence"/>
</dbReference>
<proteinExistence type="predicted"/>
<reference evidence="2 3" key="1">
    <citation type="journal article" date="2016" name="Int. J. Syst. Evol. Microbiol.">
        <title>Acidipila dinghuensis sp. nov., an acidobacterium isolated from forest soil.</title>
        <authorList>
            <person name="Jiang Y.W."/>
            <person name="Wang J."/>
            <person name="Chen M.H."/>
            <person name="Lv Y.Y."/>
            <person name="Qiu L.H."/>
        </authorList>
    </citation>
    <scope>NUCLEOTIDE SEQUENCE [LARGE SCALE GENOMIC DNA]</scope>
    <source>
        <strain evidence="2 3">DHOF10</strain>
    </source>
</reference>
<dbReference type="OrthoDB" id="1828825at2"/>
<dbReference type="InterPro" id="IPR036514">
    <property type="entry name" value="SGNH_hydro_sf"/>
</dbReference>
<dbReference type="InterPro" id="IPR053140">
    <property type="entry name" value="GDSL_Rv0518-like"/>
</dbReference>
<evidence type="ECO:0000313" key="2">
    <source>
        <dbReference type="EMBL" id="RXS94463.1"/>
    </source>
</evidence>
<keyword evidence="2" id="KW-0378">Hydrolase</keyword>
<accession>A0A4Q1SBT3</accession>
<dbReference type="PANTHER" id="PTHR43784">
    <property type="entry name" value="GDSL-LIKE LIPASE/ACYLHYDROLASE, PUTATIVE (AFU_ORTHOLOGUE AFUA_2G00820)-RELATED"/>
    <property type="match status" value="1"/>
</dbReference>
<dbReference type="Pfam" id="PF13472">
    <property type="entry name" value="Lipase_GDSL_2"/>
    <property type="match status" value="1"/>
</dbReference>
<gene>
    <name evidence="2" type="ORF">ESZ00_15450</name>
</gene>
<evidence type="ECO:0000313" key="3">
    <source>
        <dbReference type="Proteomes" id="UP000290253"/>
    </source>
</evidence>